<dbReference type="EMBL" id="PYDT01000001">
    <property type="protein sequence ID" value="THU71731.1"/>
    <property type="molecule type" value="Genomic_DNA"/>
</dbReference>
<protein>
    <recommendedName>
        <fullName evidence="2">UspA domain-containing protein</fullName>
    </recommendedName>
</protein>
<evidence type="ECO:0000259" key="2">
    <source>
        <dbReference type="Pfam" id="PF00582"/>
    </source>
</evidence>
<comment type="caution">
    <text evidence="3">The sequence shown here is derived from an EMBL/GenBank/DDBJ whole genome shotgun (WGS) entry which is preliminary data.</text>
</comment>
<feature type="compositionally biased region" description="Polar residues" evidence="1">
    <location>
        <begin position="51"/>
        <end position="62"/>
    </location>
</feature>
<accession>A0A4S8K9K6</accession>
<dbReference type="Gene3D" id="3.40.50.620">
    <property type="entry name" value="HUPs"/>
    <property type="match status" value="1"/>
</dbReference>
<keyword evidence="4" id="KW-1185">Reference proteome</keyword>
<dbReference type="Pfam" id="PF00582">
    <property type="entry name" value="Usp"/>
    <property type="match status" value="1"/>
</dbReference>
<dbReference type="InterPro" id="IPR006016">
    <property type="entry name" value="UspA"/>
</dbReference>
<name>A0A4S8K9K6_MUSBA</name>
<dbReference type="SUPFAM" id="SSF52402">
    <property type="entry name" value="Adenine nucleotide alpha hydrolases-like"/>
    <property type="match status" value="1"/>
</dbReference>
<evidence type="ECO:0000313" key="4">
    <source>
        <dbReference type="Proteomes" id="UP000317650"/>
    </source>
</evidence>
<dbReference type="Proteomes" id="UP000317650">
    <property type="component" value="Chromosome 4"/>
</dbReference>
<feature type="domain" description="UspA" evidence="2">
    <location>
        <begin position="15"/>
        <end position="62"/>
    </location>
</feature>
<gene>
    <name evidence="3" type="ORF">C4D60_Mb04t04570</name>
</gene>
<proteinExistence type="predicted"/>
<evidence type="ECO:0000313" key="3">
    <source>
        <dbReference type="EMBL" id="THU71731.1"/>
    </source>
</evidence>
<sequence>MSQREKPDGAASPLVAVAIDKDKNSQSAFKWALDNVVTKGQTLTLVHVNTKPSCKQAGSSSTHEGRDLWHS</sequence>
<reference evidence="3 4" key="1">
    <citation type="journal article" date="2019" name="Nat. Plants">
        <title>Genome sequencing of Musa balbisiana reveals subgenome evolution and function divergence in polyploid bananas.</title>
        <authorList>
            <person name="Yao X."/>
        </authorList>
    </citation>
    <scope>NUCLEOTIDE SEQUENCE [LARGE SCALE GENOMIC DNA]</scope>
    <source>
        <strain evidence="4">cv. DH-PKW</strain>
        <tissue evidence="3">Leaves</tissue>
    </source>
</reference>
<dbReference type="STRING" id="52838.A0A4S8K9K6"/>
<organism evidence="3 4">
    <name type="scientific">Musa balbisiana</name>
    <name type="common">Banana</name>
    <dbReference type="NCBI Taxonomy" id="52838"/>
    <lineage>
        <taxon>Eukaryota</taxon>
        <taxon>Viridiplantae</taxon>
        <taxon>Streptophyta</taxon>
        <taxon>Embryophyta</taxon>
        <taxon>Tracheophyta</taxon>
        <taxon>Spermatophyta</taxon>
        <taxon>Magnoliopsida</taxon>
        <taxon>Liliopsida</taxon>
        <taxon>Zingiberales</taxon>
        <taxon>Musaceae</taxon>
        <taxon>Musa</taxon>
    </lineage>
</organism>
<feature type="region of interest" description="Disordered" evidence="1">
    <location>
        <begin position="51"/>
        <end position="71"/>
    </location>
</feature>
<dbReference type="AlphaFoldDB" id="A0A4S8K9K6"/>
<evidence type="ECO:0000256" key="1">
    <source>
        <dbReference type="SAM" id="MobiDB-lite"/>
    </source>
</evidence>
<dbReference type="InterPro" id="IPR014729">
    <property type="entry name" value="Rossmann-like_a/b/a_fold"/>
</dbReference>